<name>A0A514CW19_9CAUD</name>
<organism evidence="1 2">
    <name type="scientific">Achromobacter phage vB_AxyP_19-32_Axy22</name>
    <dbReference type="NCBI Taxonomy" id="2591046"/>
    <lineage>
        <taxon>Viruses</taxon>
        <taxon>Duplodnaviria</taxon>
        <taxon>Heunggongvirae</taxon>
        <taxon>Uroviricota</taxon>
        <taxon>Caudoviricetes</taxon>
        <taxon>Schitoviridae</taxon>
        <taxon>Rothmandenesvirinae</taxon>
        <taxon>Pourcelvirus</taxon>
        <taxon>Pourcelvirus Axy11</taxon>
    </lineage>
</organism>
<reference evidence="1 2" key="1">
    <citation type="submission" date="2019-05" db="EMBL/GenBank/DDBJ databases">
        <title>Complete genome sequence of sixteen phages from Abidjan, cote d'Ivoire, isolated on a single strain of Achromobacter xylosoxidans.</title>
        <authorList>
            <person name="Essoh C."/>
            <person name="Vernadet J.-P."/>
            <person name="Vergnaud G."/>
            <person name="Pourcel C."/>
        </authorList>
    </citation>
    <scope>NUCLEOTIDE SEQUENCE [LARGE SCALE GENOMIC DNA]</scope>
</reference>
<sequence length="111" mass="12570">MYEDLDYWGIWGCEAYLEGSIGLYLNQSLKKIVPEEIIIPANEVGDWIKGMLLIHGLSNKTVALSNVNHAYDLPRQHGHIGRRAVVLGMTRQQFGVGRTTVYLLSNMEPRK</sequence>
<accession>A0A514CW19</accession>
<evidence type="ECO:0000313" key="2">
    <source>
        <dbReference type="Proteomes" id="UP000315557"/>
    </source>
</evidence>
<dbReference type="EMBL" id="MK962639">
    <property type="protein sequence ID" value="QDH84642.1"/>
    <property type="molecule type" value="Genomic_DNA"/>
</dbReference>
<evidence type="ECO:0000313" key="1">
    <source>
        <dbReference type="EMBL" id="QDH84642.1"/>
    </source>
</evidence>
<protein>
    <submittedName>
        <fullName evidence="1">Uncharacterized protein</fullName>
    </submittedName>
</protein>
<gene>
    <name evidence="1" type="ORF">Axy22_078</name>
</gene>
<dbReference type="Proteomes" id="UP000315557">
    <property type="component" value="Segment"/>
</dbReference>
<proteinExistence type="predicted"/>